<feature type="compositionally biased region" description="Basic and acidic residues" evidence="14">
    <location>
        <begin position="1070"/>
        <end position="1091"/>
    </location>
</feature>
<evidence type="ECO:0000256" key="10">
    <source>
        <dbReference type="ARBA" id="ARBA00023054"/>
    </source>
</evidence>
<feature type="region of interest" description="Disordered" evidence="14">
    <location>
        <begin position="1031"/>
        <end position="1168"/>
    </location>
</feature>
<comment type="catalytic activity">
    <reaction evidence="11">
        <text>L-threonyl-[protein] + ATP = O-phospho-L-threonyl-[protein] + ADP + H(+)</text>
        <dbReference type="Rhea" id="RHEA:46608"/>
        <dbReference type="Rhea" id="RHEA-COMP:11060"/>
        <dbReference type="Rhea" id="RHEA-COMP:11605"/>
        <dbReference type="ChEBI" id="CHEBI:15378"/>
        <dbReference type="ChEBI" id="CHEBI:30013"/>
        <dbReference type="ChEBI" id="CHEBI:30616"/>
        <dbReference type="ChEBI" id="CHEBI:61977"/>
        <dbReference type="ChEBI" id="CHEBI:456216"/>
        <dbReference type="EC" id="2.7.11.1"/>
    </reaction>
</comment>
<dbReference type="EC" id="2.7.11.1" evidence="3"/>
<evidence type="ECO:0000256" key="5">
    <source>
        <dbReference type="ARBA" id="ARBA00022553"/>
    </source>
</evidence>
<keyword evidence="4" id="KW-0723">Serine/threonine-protein kinase</keyword>
<dbReference type="GO" id="GO:0005940">
    <property type="term" value="C:septin ring"/>
    <property type="evidence" value="ECO:0007669"/>
    <property type="project" value="UniProtKB-ARBA"/>
</dbReference>
<dbReference type="STRING" id="983967.A0A1E4T0P3"/>
<keyword evidence="5" id="KW-0597">Phosphoprotein</keyword>
<name>A0A1E4T0P3_9ASCO</name>
<evidence type="ECO:0000256" key="11">
    <source>
        <dbReference type="ARBA" id="ARBA00047899"/>
    </source>
</evidence>
<reference evidence="17" key="1">
    <citation type="submission" date="2016-04" db="EMBL/GenBank/DDBJ databases">
        <title>Comparative genomics of biotechnologically important yeasts.</title>
        <authorList>
            <consortium name="DOE Joint Genome Institute"/>
            <person name="Riley R."/>
            <person name="Haridas S."/>
            <person name="Wolfe K.H."/>
            <person name="Lopes M.R."/>
            <person name="Hittinger C.T."/>
            <person name="Goker M."/>
            <person name="Salamov A."/>
            <person name="Wisecaver J."/>
            <person name="Long T.M."/>
            <person name="Aerts A.L."/>
            <person name="Barry K."/>
            <person name="Choi C."/>
            <person name="Clum A."/>
            <person name="Coughlan A.Y."/>
            <person name="Deshpande S."/>
            <person name="Douglass A.P."/>
            <person name="Hanson S.J."/>
            <person name="Klenk H.-P."/>
            <person name="Labutti K."/>
            <person name="Lapidus A."/>
            <person name="Lindquist E."/>
            <person name="Lipzen A."/>
            <person name="Meier-Kolthoff J.P."/>
            <person name="Ohm R.A."/>
            <person name="Otillar R.P."/>
            <person name="Pangilinan J."/>
            <person name="Peng Y."/>
            <person name="Rokas A."/>
            <person name="Rosa C.A."/>
            <person name="Scheuner C."/>
            <person name="Sibirny A.A."/>
            <person name="Slot J.C."/>
            <person name="Stielow J.B."/>
            <person name="Sun H."/>
            <person name="Kurtzman C.P."/>
            <person name="Blackwell M."/>
            <person name="Grigoriev I.V."/>
            <person name="Jeffries T.W."/>
        </authorList>
    </citation>
    <scope>NUCLEOTIDE SEQUENCE [LARGE SCALE GENOMIC DNA]</scope>
    <source>
        <strain evidence="17">NRRL YB-2248</strain>
    </source>
</reference>
<proteinExistence type="inferred from homology"/>
<feature type="domain" description="Protein kinase" evidence="15">
    <location>
        <begin position="40"/>
        <end position="302"/>
    </location>
</feature>
<evidence type="ECO:0000256" key="2">
    <source>
        <dbReference type="ARBA" id="ARBA00010791"/>
    </source>
</evidence>
<dbReference type="SUPFAM" id="SSF56112">
    <property type="entry name" value="Protein kinase-like (PK-like)"/>
    <property type="match status" value="1"/>
</dbReference>
<dbReference type="PANTHER" id="PTHR24346:SF110">
    <property type="entry name" value="NON-SPECIFIC SERINE_THREONINE PROTEIN KINASE"/>
    <property type="match status" value="1"/>
</dbReference>
<comment type="subcellular location">
    <subcellularLocation>
        <location evidence="1">Bud neck</location>
    </subcellularLocation>
</comment>
<dbReference type="Proteomes" id="UP000094801">
    <property type="component" value="Unassembled WGS sequence"/>
</dbReference>
<dbReference type="GO" id="GO:0060258">
    <property type="term" value="P:negative regulation of filamentous growth"/>
    <property type="evidence" value="ECO:0007669"/>
    <property type="project" value="UniProtKB-ARBA"/>
</dbReference>
<sequence>MTQHSRQNSFASSFVSSSAIGLGISNKSTPTKNPIKIGPWKLGKTLGKGSTGRVLLATNVNTNQNAAVKVISKSILNSADKDANSDSDQGLSFGIEREIIIMKLLNHKNVLRLYDVWETDKALYLVLEYVEGGELFDLMVESGPLPEEIAVEFFKQIVLGVSYCHSLGICHRDLKPENLLLDKQFNIKIADFGMAALELNEKLLETSCGSPHYAAPEIVSGLQYHGSESDVWSCGVILFALLTARLPFDDENIRDLLQKVQKGEYELDEDISNEAKDLISLMLTVDPEERIKTRDILKHPLIKKYPFNKQDLEDYLNLPSPNSATKPINSREEIDKQILENLVILWHGRPAEEIINALLCPKSNPEKTFYLLLLRYRHDHNNSGSGSNPRELVRTSSVISKVTPNSSGSSTPKKKRLSQSFSASSSHRKLTTFQSSKSITPTKPSKEYDISNAPPVQQAGAYNELVQHKRGMKTSPEKSVDNLVNKRLTMSSALSNKRNSMLFLNEVANNNNNNNNNNDSNNRNSIITDKRASVLLSNSDNKRSSMVFSRTLSKRKSATKLKRNSVTSKLLSTYAKLASLEEKNTKNIESYGRRTSADFGTLCDMLFNGENIEGSELTNSDSMATLSALIFGSEKRASKRASISPAKKRSSRSTKSPLASAKKRHSSYATALLNESPTKKKSNNKRASSNPMERISRILNANEIENLNLRSTSVTTTGGKKRVPSVGPPPKPMSKLDPRFQVYEQYQRRVSMSAEALLKNAEEQAQKEQDEQDEQDENDQNDQNDQQSVAGTITREFISEMKKARIFDSQYGDLNLKDNKSTIKKDHQVGGKNIPIVDEEQEGLISSNTVVRRSRIPTTLAEVKVPQVTRRSKHFPGNDKRFSLLSVYSTKESSTNLNSFLKDLDDEDEDDNDSVLPIEKLITKNTFGRDANSRLSKSTRLSMVFNDEDVNADDTVDMQFQLKTPTKISTRKNVKSTVGGDDDGLYFIGNNSSSKKQRNSLLFSVDDIPKLNFKDSKDTLISSTSFNKGYKALNLPEIPGSPIKEEQKRKSQQSNFDIYDDGKGNVAPKKPSDAPRDSQRTVINDDDHYDAQLEAYGSYDNESERTNITPSRRAPLPPQIDGVVKATKDKNGELQFKKQRKPLGDIDDVTKARNANENNKRSGSSSFFRKMSFGKKLNNDQEQQKQQQQQQRDDKRKVSLGQAFLNLFSGDSDNSNHQSTTQLLTILTEDDFFEALKSLLISWKQHGIKDLNIEQNKRKLVATISKKNALGLKSCKFGCEIVSCNRINKKSKIQANSKLIFTNLKGSSKSFHRLTDEIQKILDKEDILVK</sequence>
<feature type="binding site" evidence="13">
    <location>
        <position position="69"/>
    </location>
    <ligand>
        <name>ATP</name>
        <dbReference type="ChEBI" id="CHEBI:30616"/>
    </ligand>
</feature>
<dbReference type="PROSITE" id="PS00107">
    <property type="entry name" value="PROTEIN_KINASE_ATP"/>
    <property type="match status" value="1"/>
</dbReference>
<dbReference type="PANTHER" id="PTHR24346">
    <property type="entry name" value="MAP/MICROTUBULE AFFINITY-REGULATING KINASE"/>
    <property type="match status" value="1"/>
</dbReference>
<evidence type="ECO:0000256" key="13">
    <source>
        <dbReference type="PROSITE-ProRule" id="PRU10141"/>
    </source>
</evidence>
<dbReference type="GO" id="GO:0001558">
    <property type="term" value="P:regulation of cell growth"/>
    <property type="evidence" value="ECO:0007669"/>
    <property type="project" value="UniProtKB-ARBA"/>
</dbReference>
<evidence type="ECO:0000313" key="17">
    <source>
        <dbReference type="Proteomes" id="UP000094801"/>
    </source>
</evidence>
<dbReference type="CDD" id="cd12194">
    <property type="entry name" value="Kcc4p_like_C"/>
    <property type="match status" value="1"/>
</dbReference>
<gene>
    <name evidence="16" type="ORF">CANARDRAFT_212833</name>
</gene>
<feature type="compositionally biased region" description="Polar residues" evidence="14">
    <location>
        <begin position="667"/>
        <end position="676"/>
    </location>
</feature>
<feature type="compositionally biased region" description="Acidic residues" evidence="14">
    <location>
        <begin position="770"/>
        <end position="782"/>
    </location>
</feature>
<feature type="region of interest" description="Disordered" evidence="14">
    <location>
        <begin position="761"/>
        <end position="790"/>
    </location>
</feature>
<evidence type="ECO:0000256" key="1">
    <source>
        <dbReference type="ARBA" id="ARBA00004266"/>
    </source>
</evidence>
<feature type="compositionally biased region" description="Basic and acidic residues" evidence="14">
    <location>
        <begin position="1126"/>
        <end position="1151"/>
    </location>
</feature>
<dbReference type="PROSITE" id="PS50011">
    <property type="entry name" value="PROTEIN_KINASE_DOM"/>
    <property type="match status" value="1"/>
</dbReference>
<dbReference type="InterPro" id="IPR008271">
    <property type="entry name" value="Ser/Thr_kinase_AS"/>
</dbReference>
<dbReference type="InterPro" id="IPR031850">
    <property type="entry name" value="Fungal_KA1_dom"/>
</dbReference>
<dbReference type="CDD" id="cd14081">
    <property type="entry name" value="STKc_BRSK1_2"/>
    <property type="match status" value="1"/>
</dbReference>
<dbReference type="InterPro" id="IPR000719">
    <property type="entry name" value="Prot_kinase_dom"/>
</dbReference>
<dbReference type="GO" id="GO:0030447">
    <property type="term" value="P:filamentous growth"/>
    <property type="evidence" value="ECO:0007669"/>
    <property type="project" value="UniProtKB-ARBA"/>
</dbReference>
<keyword evidence="17" id="KW-1185">Reference proteome</keyword>
<dbReference type="PROSITE" id="PS00108">
    <property type="entry name" value="PROTEIN_KINASE_ST"/>
    <property type="match status" value="1"/>
</dbReference>
<evidence type="ECO:0000256" key="6">
    <source>
        <dbReference type="ARBA" id="ARBA00022679"/>
    </source>
</evidence>
<evidence type="ECO:0000313" key="16">
    <source>
        <dbReference type="EMBL" id="ODV85282.1"/>
    </source>
</evidence>
<feature type="compositionally biased region" description="Polar residues" evidence="14">
    <location>
        <begin position="1153"/>
        <end position="1167"/>
    </location>
</feature>
<evidence type="ECO:0000256" key="8">
    <source>
        <dbReference type="ARBA" id="ARBA00022777"/>
    </source>
</evidence>
<evidence type="ECO:0000259" key="15">
    <source>
        <dbReference type="PROSITE" id="PS50011"/>
    </source>
</evidence>
<feature type="compositionally biased region" description="Polar residues" evidence="14">
    <location>
        <begin position="382"/>
        <end position="411"/>
    </location>
</feature>
<organism evidence="16 17">
    <name type="scientific">[Candida] arabinofermentans NRRL YB-2248</name>
    <dbReference type="NCBI Taxonomy" id="983967"/>
    <lineage>
        <taxon>Eukaryota</taxon>
        <taxon>Fungi</taxon>
        <taxon>Dikarya</taxon>
        <taxon>Ascomycota</taxon>
        <taxon>Saccharomycotina</taxon>
        <taxon>Pichiomycetes</taxon>
        <taxon>Pichiales</taxon>
        <taxon>Pichiaceae</taxon>
        <taxon>Ogataea</taxon>
        <taxon>Ogataea/Candida clade</taxon>
    </lineage>
</organism>
<dbReference type="GO" id="GO:0005524">
    <property type="term" value="F:ATP binding"/>
    <property type="evidence" value="ECO:0007669"/>
    <property type="project" value="UniProtKB-UniRule"/>
</dbReference>
<dbReference type="Pfam" id="PF16797">
    <property type="entry name" value="Fungal_KA1"/>
    <property type="match status" value="1"/>
</dbReference>
<dbReference type="GO" id="GO:0035556">
    <property type="term" value="P:intracellular signal transduction"/>
    <property type="evidence" value="ECO:0007669"/>
    <property type="project" value="TreeGrafter"/>
</dbReference>
<evidence type="ECO:0000256" key="14">
    <source>
        <dbReference type="SAM" id="MobiDB-lite"/>
    </source>
</evidence>
<keyword evidence="10" id="KW-0175">Coiled coil</keyword>
<dbReference type="InterPro" id="IPR011009">
    <property type="entry name" value="Kinase-like_dom_sf"/>
</dbReference>
<comment type="catalytic activity">
    <reaction evidence="12">
        <text>L-seryl-[protein] + ATP = O-phospho-L-seryl-[protein] + ADP + H(+)</text>
        <dbReference type="Rhea" id="RHEA:17989"/>
        <dbReference type="Rhea" id="RHEA-COMP:9863"/>
        <dbReference type="Rhea" id="RHEA-COMP:11604"/>
        <dbReference type="ChEBI" id="CHEBI:15378"/>
        <dbReference type="ChEBI" id="CHEBI:29999"/>
        <dbReference type="ChEBI" id="CHEBI:30616"/>
        <dbReference type="ChEBI" id="CHEBI:83421"/>
        <dbReference type="ChEBI" id="CHEBI:456216"/>
        <dbReference type="EC" id="2.7.11.1"/>
    </reaction>
</comment>
<comment type="similarity">
    <text evidence="2">Belongs to the protein kinase superfamily. CAMK Ser/Thr protein kinase family. NIM1 subfamily.</text>
</comment>
<dbReference type="InterPro" id="IPR017441">
    <property type="entry name" value="Protein_kinase_ATP_BS"/>
</dbReference>
<protein>
    <recommendedName>
        <fullName evidence="3">non-specific serine/threonine protein kinase</fullName>
        <ecNumber evidence="3">2.7.11.1</ecNumber>
    </recommendedName>
</protein>
<dbReference type="EMBL" id="KV453853">
    <property type="protein sequence ID" value="ODV85282.1"/>
    <property type="molecule type" value="Genomic_DNA"/>
</dbReference>
<dbReference type="Gene3D" id="1.10.510.10">
    <property type="entry name" value="Transferase(Phosphotransferase) domain 1"/>
    <property type="match status" value="1"/>
</dbReference>
<feature type="region of interest" description="Disordered" evidence="14">
    <location>
        <begin position="380"/>
        <end position="453"/>
    </location>
</feature>
<dbReference type="Gene3D" id="3.30.310.220">
    <property type="entry name" value="Fungal kinase associated-1 domain"/>
    <property type="match status" value="1"/>
</dbReference>
<keyword evidence="6" id="KW-0808">Transferase</keyword>
<dbReference type="GO" id="GO:0005935">
    <property type="term" value="C:cellular bud neck"/>
    <property type="evidence" value="ECO:0007669"/>
    <property type="project" value="UniProtKB-SubCell"/>
</dbReference>
<dbReference type="Pfam" id="PF00069">
    <property type="entry name" value="Pkinase"/>
    <property type="match status" value="1"/>
</dbReference>
<accession>A0A1E4T0P3</accession>
<feature type="region of interest" description="Disordered" evidence="14">
    <location>
        <begin position="638"/>
        <end position="693"/>
    </location>
</feature>
<dbReference type="OrthoDB" id="504170at2759"/>
<dbReference type="FunFam" id="3.30.200.20:FF:000042">
    <property type="entry name" value="Aurora kinase A"/>
    <property type="match status" value="1"/>
</dbReference>
<feature type="region of interest" description="Disordered" evidence="14">
    <location>
        <begin position="1177"/>
        <end position="1196"/>
    </location>
</feature>
<keyword evidence="8" id="KW-0418">Kinase</keyword>
<keyword evidence="7 13" id="KW-0547">Nucleotide-binding</keyword>
<dbReference type="SMART" id="SM00220">
    <property type="entry name" value="S_TKc"/>
    <property type="match status" value="1"/>
</dbReference>
<dbReference type="GO" id="GO:0004674">
    <property type="term" value="F:protein serine/threonine kinase activity"/>
    <property type="evidence" value="ECO:0007669"/>
    <property type="project" value="UniProtKB-KW"/>
</dbReference>
<evidence type="ECO:0000256" key="12">
    <source>
        <dbReference type="ARBA" id="ARBA00048679"/>
    </source>
</evidence>
<evidence type="ECO:0000256" key="9">
    <source>
        <dbReference type="ARBA" id="ARBA00022840"/>
    </source>
</evidence>
<feature type="region of interest" description="Disordered" evidence="14">
    <location>
        <begin position="709"/>
        <end position="738"/>
    </location>
</feature>
<dbReference type="InterPro" id="IPR043024">
    <property type="entry name" value="KA1_sf_fungal"/>
</dbReference>
<keyword evidence="9 13" id="KW-0067">ATP-binding</keyword>
<evidence type="ECO:0000256" key="4">
    <source>
        <dbReference type="ARBA" id="ARBA00022527"/>
    </source>
</evidence>
<evidence type="ECO:0000256" key="3">
    <source>
        <dbReference type="ARBA" id="ARBA00012513"/>
    </source>
</evidence>
<evidence type="ECO:0000256" key="7">
    <source>
        <dbReference type="ARBA" id="ARBA00022741"/>
    </source>
</evidence>
<dbReference type="FunFam" id="1.10.510.10:FF:000394">
    <property type="entry name" value="Serine/threonine-protein kinase HSL1"/>
    <property type="match status" value="1"/>
</dbReference>